<dbReference type="VEuPathDB" id="FungiDB:CC77DRAFT_1011900"/>
<dbReference type="RefSeq" id="XP_018382250.1">
    <property type="nucleotide sequence ID" value="XM_018523734.1"/>
</dbReference>
<keyword evidence="3" id="KW-1185">Reference proteome</keyword>
<dbReference type="GeneID" id="29109328"/>
<dbReference type="AlphaFoldDB" id="A0A177DDH5"/>
<name>A0A177DDH5_ALTAL</name>
<evidence type="ECO:0000256" key="1">
    <source>
        <dbReference type="SAM" id="MobiDB-lite"/>
    </source>
</evidence>
<evidence type="ECO:0000313" key="3">
    <source>
        <dbReference type="Proteomes" id="UP000077248"/>
    </source>
</evidence>
<organism evidence="2 3">
    <name type="scientific">Alternaria alternata</name>
    <name type="common">Alternaria rot fungus</name>
    <name type="synonym">Torula alternata</name>
    <dbReference type="NCBI Taxonomy" id="5599"/>
    <lineage>
        <taxon>Eukaryota</taxon>
        <taxon>Fungi</taxon>
        <taxon>Dikarya</taxon>
        <taxon>Ascomycota</taxon>
        <taxon>Pezizomycotina</taxon>
        <taxon>Dothideomycetes</taxon>
        <taxon>Pleosporomycetidae</taxon>
        <taxon>Pleosporales</taxon>
        <taxon>Pleosporineae</taxon>
        <taxon>Pleosporaceae</taxon>
        <taxon>Alternaria</taxon>
        <taxon>Alternaria sect. Alternaria</taxon>
        <taxon>Alternaria alternata complex</taxon>
    </lineage>
</organism>
<feature type="compositionally biased region" description="Low complexity" evidence="1">
    <location>
        <begin position="66"/>
        <end position="98"/>
    </location>
</feature>
<feature type="region of interest" description="Disordered" evidence="1">
    <location>
        <begin position="1"/>
        <end position="116"/>
    </location>
</feature>
<gene>
    <name evidence="2" type="ORF">CC77DRAFT_1011900</name>
</gene>
<dbReference type="EMBL" id="KV441488">
    <property type="protein sequence ID" value="OAG16829.1"/>
    <property type="molecule type" value="Genomic_DNA"/>
</dbReference>
<dbReference type="KEGG" id="aalt:CC77DRAFT_1011900"/>
<protein>
    <submittedName>
        <fullName evidence="2">Uncharacterized protein</fullName>
    </submittedName>
</protein>
<accession>A0A177DDH5</accession>
<feature type="compositionally biased region" description="Gly residues" evidence="1">
    <location>
        <begin position="99"/>
        <end position="108"/>
    </location>
</feature>
<evidence type="ECO:0000313" key="2">
    <source>
        <dbReference type="EMBL" id="OAG16829.1"/>
    </source>
</evidence>
<sequence>MGCGPSRPRRFNGNGVSYIDHPQDIHSTGGMGHGRSRGGMSSTGMGGSAISGRHGMSSGMSGGRHGMSSGISSGTSMGRSSRTSGGMSSGTSMGRSSRSGGGLGGMMSGFGRNRRC</sequence>
<dbReference type="Proteomes" id="UP000077248">
    <property type="component" value="Unassembled WGS sequence"/>
</dbReference>
<feature type="compositionally biased region" description="Low complexity" evidence="1">
    <location>
        <begin position="50"/>
        <end position="59"/>
    </location>
</feature>
<reference evidence="2 3" key="1">
    <citation type="submission" date="2016-05" db="EMBL/GenBank/DDBJ databases">
        <title>Comparative analysis of secretome profiles of manganese(II)-oxidizing ascomycete fungi.</title>
        <authorList>
            <consortium name="DOE Joint Genome Institute"/>
            <person name="Zeiner C.A."/>
            <person name="Purvine S.O."/>
            <person name="Zink E.M."/>
            <person name="Wu S."/>
            <person name="Pasa-Tolic L."/>
            <person name="Chaput D.L."/>
            <person name="Haridas S."/>
            <person name="Grigoriev I.V."/>
            <person name="Santelli C.M."/>
            <person name="Hansel C.M."/>
        </authorList>
    </citation>
    <scope>NUCLEOTIDE SEQUENCE [LARGE SCALE GENOMIC DNA]</scope>
    <source>
        <strain evidence="2 3">SRC1lrK2f</strain>
    </source>
</reference>
<proteinExistence type="predicted"/>